<feature type="domain" description="PAS" evidence="9">
    <location>
        <begin position="296"/>
        <end position="351"/>
    </location>
</feature>
<dbReference type="InterPro" id="IPR001789">
    <property type="entry name" value="Sig_transdc_resp-reg_receiver"/>
</dbReference>
<protein>
    <recommendedName>
        <fullName evidence="2">histidine kinase</fullName>
        <ecNumber evidence="2">2.7.13.3</ecNumber>
    </recommendedName>
</protein>
<evidence type="ECO:0000259" key="10">
    <source>
        <dbReference type="PROSITE" id="PS50839"/>
    </source>
</evidence>
<name>A0A6V8NEG1_9BACT</name>
<dbReference type="PANTHER" id="PTHR43065">
    <property type="entry name" value="SENSOR HISTIDINE KINASE"/>
    <property type="match status" value="1"/>
</dbReference>
<dbReference type="InterPro" id="IPR000014">
    <property type="entry name" value="PAS"/>
</dbReference>
<dbReference type="Gene3D" id="3.30.565.10">
    <property type="entry name" value="Histidine kinase-like ATPase, C-terminal domain"/>
    <property type="match status" value="1"/>
</dbReference>
<dbReference type="PROSITE" id="PS50112">
    <property type="entry name" value="PAS"/>
    <property type="match status" value="1"/>
</dbReference>
<dbReference type="Pfam" id="PF08448">
    <property type="entry name" value="PAS_4"/>
    <property type="match status" value="1"/>
</dbReference>
<dbReference type="InterPro" id="IPR005467">
    <property type="entry name" value="His_kinase_dom"/>
</dbReference>
<dbReference type="PROSITE" id="PS50110">
    <property type="entry name" value="RESPONSE_REGULATORY"/>
    <property type="match status" value="1"/>
</dbReference>
<sequence length="1052" mass="117759">MNQQNRGTTRLWYGPAVMLAAFFVLFLAFVWLVNDSSYRSRRAALKSDAESLAKSMHLRLKGNEDYLQLLAKDRSAGALDARQFQERGASYVQGHPELLNITWVDADFYIRDVSPQAGNQQILGLHLDLPEPKRATRLARETHQPTYTLPFEAIQGNPSFELWVPVFRGDQFLGLFAAVYSCDKLLQTLAAPQLGTLHLVSLREASGGALAELSGSGHPDPNLVYRTQLSPVGGGVLLQLQSYGRGLDWVLLALEFLCLSLVLGMCYAMWGVKREIAARTRIEAELRAQTARLQKSEAYFRIMNEQATEALLVYDVDLDRFVDANKMAEEMFGCDREELLKSSPLRFFAPEQPDLRLPADTIAEHNARVFAGESPCFERSIRSLDGRELSCEVRLTRLPDDQRRLIRATFFDITERKHLEDTLQRQTARLEEELTERQVAQEALQDQTVLLEEEIEERRRVEKALKQSETTVRNRLKAITEPDGDISSLELSDIVDCEMLQSMLEDFYRLTGMLGAVLDVSGKVLVAVGWQDICTKFHRCHPETLKNCLESDTVLTSGVPVGSFKHYRCKNNMWDMVTPLEVGGRHVGNIFIGQFFYDDEVPDVEFYRAQARRYGFDEEEYLAALDRVPRFSRETAAAGMQFYAKLTKIISTLSFSTIRLSRTLNERIHLEEQLRQAQKMETVGQLAGGVAHDFNNILQVIIGYGDLLQRDEALSGRHKEEIAHILGAAEKASQLTRGLLAFSRKQVFALKPLYLNEVIENFKKFIVRVIGEDIQLRTVTQGKGPMIHADQGQMEQVLVNLATNARDAMPNGGLLTIETGFRTVEEASGREFGGVEPGPYAVVTVSDTGCGMDHDTCQRIFEPFYTTKGVGEGTGLGMSIVYGIVKQHNGFIEVHSEPGRGSRIGICLPIYQAADLETDAVPALPPLPPGGSETILLAEDDADVRSLMVTVLTKFGYRVVEAVDGEDAVEKFAAHRGEIALIVMDMIMPRKNGKAAYEEIALTCPEVKVLYSSGYTADFMQNRGVSGKEVELIMKPVQPMELLRKVRSMLDA</sequence>
<feature type="domain" description="Response regulatory" evidence="8">
    <location>
        <begin position="934"/>
        <end position="1050"/>
    </location>
</feature>
<dbReference type="InterPro" id="IPR018771">
    <property type="entry name" value="PocR_dom"/>
</dbReference>
<dbReference type="SUPFAM" id="SSF47384">
    <property type="entry name" value="Homodimeric domain of signal transducing histidine kinase"/>
    <property type="match status" value="1"/>
</dbReference>
<dbReference type="Gene3D" id="3.40.50.2300">
    <property type="match status" value="1"/>
</dbReference>
<dbReference type="Pfam" id="PF10114">
    <property type="entry name" value="PocR"/>
    <property type="match status" value="1"/>
</dbReference>
<accession>A0A6V8NEG1</accession>
<dbReference type="InterPro" id="IPR003594">
    <property type="entry name" value="HATPase_dom"/>
</dbReference>
<comment type="caution">
    <text evidence="11">The sequence shown here is derived from an EMBL/GenBank/DDBJ whole genome shotgun (WGS) entry which is preliminary data.</text>
</comment>
<evidence type="ECO:0000256" key="6">
    <source>
        <dbReference type="SAM" id="Phobius"/>
    </source>
</evidence>
<keyword evidence="6" id="KW-0472">Membrane</keyword>
<dbReference type="Pfam" id="PF02518">
    <property type="entry name" value="HATPase_c"/>
    <property type="match status" value="1"/>
</dbReference>
<evidence type="ECO:0000259" key="9">
    <source>
        <dbReference type="PROSITE" id="PS50112"/>
    </source>
</evidence>
<evidence type="ECO:0000313" key="12">
    <source>
        <dbReference type="Proteomes" id="UP000587586"/>
    </source>
</evidence>
<keyword evidence="6" id="KW-0812">Transmembrane</keyword>
<dbReference type="Pfam" id="PF00072">
    <property type="entry name" value="Response_reg"/>
    <property type="match status" value="1"/>
</dbReference>
<feature type="domain" description="Histidine kinase" evidence="7">
    <location>
        <begin position="689"/>
        <end position="912"/>
    </location>
</feature>
<dbReference type="Pfam" id="PF00512">
    <property type="entry name" value="HisKA"/>
    <property type="match status" value="1"/>
</dbReference>
<keyword evidence="12" id="KW-1185">Reference proteome</keyword>
<evidence type="ECO:0000259" key="8">
    <source>
        <dbReference type="PROSITE" id="PS50110"/>
    </source>
</evidence>
<keyword evidence="6" id="KW-1133">Transmembrane helix</keyword>
<evidence type="ECO:0000259" key="7">
    <source>
        <dbReference type="PROSITE" id="PS50109"/>
    </source>
</evidence>
<dbReference type="InterPro" id="IPR036097">
    <property type="entry name" value="HisK_dim/P_sf"/>
</dbReference>
<proteinExistence type="predicted"/>
<evidence type="ECO:0000256" key="4">
    <source>
        <dbReference type="PROSITE-ProRule" id="PRU00169"/>
    </source>
</evidence>
<dbReference type="EMBL" id="BLXZ01000006">
    <property type="protein sequence ID" value="GFO69509.1"/>
    <property type="molecule type" value="Genomic_DNA"/>
</dbReference>
<dbReference type="SUPFAM" id="SSF55785">
    <property type="entry name" value="PYP-like sensor domain (PAS domain)"/>
    <property type="match status" value="1"/>
</dbReference>
<feature type="coiled-coil region" evidence="5">
    <location>
        <begin position="416"/>
        <end position="471"/>
    </location>
</feature>
<dbReference type="CDD" id="cd00156">
    <property type="entry name" value="REC"/>
    <property type="match status" value="1"/>
</dbReference>
<dbReference type="PANTHER" id="PTHR43065:SF42">
    <property type="entry name" value="TWO-COMPONENT SENSOR PPRA"/>
    <property type="match status" value="1"/>
</dbReference>
<keyword evidence="5" id="KW-0175">Coiled coil</keyword>
<dbReference type="SMART" id="SM01079">
    <property type="entry name" value="CHASE"/>
    <property type="match status" value="1"/>
</dbReference>
<evidence type="ECO:0000256" key="3">
    <source>
        <dbReference type="ARBA" id="ARBA00022553"/>
    </source>
</evidence>
<feature type="modified residue" description="4-aspartylphosphate" evidence="4">
    <location>
        <position position="985"/>
    </location>
</feature>
<reference evidence="12" key="1">
    <citation type="submission" date="2020-06" db="EMBL/GenBank/DDBJ databases">
        <title>Draft genomic sequecing of Geomonas sp. Red745.</title>
        <authorList>
            <person name="Itoh H."/>
            <person name="Xu Z.X."/>
            <person name="Ushijima N."/>
            <person name="Masuda Y."/>
            <person name="Shiratori Y."/>
            <person name="Senoo K."/>
        </authorList>
    </citation>
    <scope>NUCLEOTIDE SEQUENCE [LARGE SCALE GENOMIC DNA]</scope>
    <source>
        <strain evidence="12">Red745</strain>
    </source>
</reference>
<gene>
    <name evidence="11" type="ORF">GMLC_30880</name>
</gene>
<dbReference type="GO" id="GO:0000155">
    <property type="term" value="F:phosphorelay sensor kinase activity"/>
    <property type="evidence" value="ECO:0007669"/>
    <property type="project" value="InterPro"/>
</dbReference>
<dbReference type="PROSITE" id="PS50109">
    <property type="entry name" value="HIS_KIN"/>
    <property type="match status" value="1"/>
</dbReference>
<dbReference type="PRINTS" id="PR00344">
    <property type="entry name" value="BCTRLSENSOR"/>
</dbReference>
<evidence type="ECO:0000256" key="1">
    <source>
        <dbReference type="ARBA" id="ARBA00000085"/>
    </source>
</evidence>
<dbReference type="AlphaFoldDB" id="A0A6V8NEG1"/>
<dbReference type="CDD" id="cd00082">
    <property type="entry name" value="HisKA"/>
    <property type="match status" value="1"/>
</dbReference>
<dbReference type="InterPro" id="IPR011006">
    <property type="entry name" value="CheY-like_superfamily"/>
</dbReference>
<evidence type="ECO:0000313" key="11">
    <source>
        <dbReference type="EMBL" id="GFO69509.1"/>
    </source>
</evidence>
<dbReference type="InterPro" id="IPR035965">
    <property type="entry name" value="PAS-like_dom_sf"/>
</dbReference>
<dbReference type="InterPro" id="IPR036890">
    <property type="entry name" value="HATPase_C_sf"/>
</dbReference>
<evidence type="ECO:0000256" key="2">
    <source>
        <dbReference type="ARBA" id="ARBA00012438"/>
    </source>
</evidence>
<dbReference type="InterPro" id="IPR004358">
    <property type="entry name" value="Sig_transdc_His_kin-like_C"/>
</dbReference>
<organism evidence="11 12">
    <name type="scientific">Geomonas limicola</name>
    <dbReference type="NCBI Taxonomy" id="2740186"/>
    <lineage>
        <taxon>Bacteria</taxon>
        <taxon>Pseudomonadati</taxon>
        <taxon>Thermodesulfobacteriota</taxon>
        <taxon>Desulfuromonadia</taxon>
        <taxon>Geobacterales</taxon>
        <taxon>Geobacteraceae</taxon>
        <taxon>Geomonas</taxon>
    </lineage>
</organism>
<dbReference type="InterPro" id="IPR006189">
    <property type="entry name" value="CHASE_dom"/>
</dbReference>
<dbReference type="SMART" id="SM00387">
    <property type="entry name" value="HATPase_c"/>
    <property type="match status" value="1"/>
</dbReference>
<evidence type="ECO:0000256" key="5">
    <source>
        <dbReference type="SAM" id="Coils"/>
    </source>
</evidence>
<feature type="transmembrane region" description="Helical" evidence="6">
    <location>
        <begin position="12"/>
        <end position="33"/>
    </location>
</feature>
<dbReference type="SMART" id="SM00388">
    <property type="entry name" value="HisKA"/>
    <property type="match status" value="1"/>
</dbReference>
<keyword evidence="3 4" id="KW-0597">Phosphoprotein</keyword>
<dbReference type="PROSITE" id="PS50839">
    <property type="entry name" value="CHASE"/>
    <property type="match status" value="1"/>
</dbReference>
<dbReference type="Gene3D" id="3.30.450.20">
    <property type="entry name" value="PAS domain"/>
    <property type="match status" value="1"/>
</dbReference>
<dbReference type="RefSeq" id="WP_183362084.1">
    <property type="nucleotide sequence ID" value="NZ_BLXZ01000006.1"/>
</dbReference>
<dbReference type="SUPFAM" id="SSF52172">
    <property type="entry name" value="CheY-like"/>
    <property type="match status" value="1"/>
</dbReference>
<dbReference type="CDD" id="cd18773">
    <property type="entry name" value="PDC1_HK_sensor"/>
    <property type="match status" value="1"/>
</dbReference>
<comment type="catalytic activity">
    <reaction evidence="1">
        <text>ATP + protein L-histidine = ADP + protein N-phospho-L-histidine.</text>
        <dbReference type="EC" id="2.7.13.3"/>
    </reaction>
</comment>
<dbReference type="CDD" id="cd00130">
    <property type="entry name" value="PAS"/>
    <property type="match status" value="1"/>
</dbReference>
<dbReference type="SMART" id="SM00448">
    <property type="entry name" value="REC"/>
    <property type="match status" value="1"/>
</dbReference>
<dbReference type="Proteomes" id="UP000587586">
    <property type="component" value="Unassembled WGS sequence"/>
</dbReference>
<feature type="transmembrane region" description="Helical" evidence="6">
    <location>
        <begin position="249"/>
        <end position="270"/>
    </location>
</feature>
<dbReference type="EC" id="2.7.13.3" evidence="2"/>
<dbReference type="NCBIfam" id="TIGR00229">
    <property type="entry name" value="sensory_box"/>
    <property type="match status" value="1"/>
</dbReference>
<dbReference type="Gene3D" id="1.10.287.130">
    <property type="match status" value="1"/>
</dbReference>
<dbReference type="InterPro" id="IPR013656">
    <property type="entry name" value="PAS_4"/>
</dbReference>
<dbReference type="InterPro" id="IPR003661">
    <property type="entry name" value="HisK_dim/P_dom"/>
</dbReference>
<dbReference type="SMART" id="SM00091">
    <property type="entry name" value="PAS"/>
    <property type="match status" value="1"/>
</dbReference>
<dbReference type="SUPFAM" id="SSF55874">
    <property type="entry name" value="ATPase domain of HSP90 chaperone/DNA topoisomerase II/histidine kinase"/>
    <property type="match status" value="1"/>
</dbReference>
<feature type="domain" description="CHASE" evidence="10">
    <location>
        <begin position="110"/>
        <end position="189"/>
    </location>
</feature>